<gene>
    <name evidence="1" type="ORF">FOYG_17425</name>
</gene>
<accession>W9HEN8</accession>
<name>W9HEN8_FUSOX</name>
<dbReference type="AlphaFoldDB" id="W9HEN8"/>
<dbReference type="Proteomes" id="UP000030753">
    <property type="component" value="Unassembled WGS sequence"/>
</dbReference>
<evidence type="ECO:0000313" key="1">
    <source>
        <dbReference type="EMBL" id="EWY79425.1"/>
    </source>
</evidence>
<dbReference type="HOGENOM" id="CLU_1643755_0_0_1"/>
<dbReference type="EMBL" id="JH717868">
    <property type="protein sequence ID" value="EWY79425.1"/>
    <property type="molecule type" value="Genomic_DNA"/>
</dbReference>
<protein>
    <submittedName>
        <fullName evidence="1">Uncharacterized protein</fullName>
    </submittedName>
</protein>
<evidence type="ECO:0000313" key="2">
    <source>
        <dbReference type="Proteomes" id="UP000030753"/>
    </source>
</evidence>
<reference evidence="1 2" key="1">
    <citation type="submission" date="2011-06" db="EMBL/GenBank/DDBJ databases">
        <title>The Genome Sequence of Fusarium oxysporum FOSC 3-a.</title>
        <authorList>
            <consortium name="The Broad Institute Genome Sequencing Platform"/>
            <person name="Ma L.-J."/>
            <person name="Gale L.R."/>
            <person name="Schwartz D.C."/>
            <person name="Zhou S."/>
            <person name="Corby-Kistler H."/>
            <person name="Young S.K."/>
            <person name="Zeng Q."/>
            <person name="Gargeya S."/>
            <person name="Fitzgerald M."/>
            <person name="Haas B."/>
            <person name="Abouelleil A."/>
            <person name="Alvarado L."/>
            <person name="Arachchi H.M."/>
            <person name="Berlin A."/>
            <person name="Brown A."/>
            <person name="Chapman S.B."/>
            <person name="Chen Z."/>
            <person name="Dunbar C."/>
            <person name="Freedman E."/>
            <person name="Gearin G."/>
            <person name="Gellesch M."/>
            <person name="Goldberg J."/>
            <person name="Griggs A."/>
            <person name="Gujja S."/>
            <person name="Heiman D."/>
            <person name="Howarth C."/>
            <person name="Larson L."/>
            <person name="Lui A."/>
            <person name="MacDonald P.J.P."/>
            <person name="Mehta T."/>
            <person name="Montmayeur A."/>
            <person name="Murphy C."/>
            <person name="Neiman D."/>
            <person name="Pearson M."/>
            <person name="Priest M."/>
            <person name="Roberts A."/>
            <person name="Saif S."/>
            <person name="Shea T."/>
            <person name="Shenoy N."/>
            <person name="Sisk P."/>
            <person name="Stolte C."/>
            <person name="Sykes S."/>
            <person name="Wortman J."/>
            <person name="Nusbaum C."/>
            <person name="Birren B."/>
        </authorList>
    </citation>
    <scope>NUCLEOTIDE SEQUENCE [LARGE SCALE GENOMIC DNA]</scope>
    <source>
        <strain evidence="2">FOSC 3-a</strain>
    </source>
</reference>
<proteinExistence type="predicted"/>
<sequence length="161" mass="18001">MSQDSILLSRNSLVIDDMSLPANVKGSQQRSKSRTARALLGRLCVWNLRRAGIGTCLSFIMPGKFSNCRVCLQTIRRNPQRYILRTPSPFALSLMESDLWPTTPAGIDKSAVLVQVGPDRCPELSLSKVRQLKLAVEACISTIRIATLIMLDPQYRDERAR</sequence>
<organism evidence="1 2">
    <name type="scientific">Fusarium oxysporum NRRL 32931</name>
    <dbReference type="NCBI Taxonomy" id="660029"/>
    <lineage>
        <taxon>Eukaryota</taxon>
        <taxon>Fungi</taxon>
        <taxon>Dikarya</taxon>
        <taxon>Ascomycota</taxon>
        <taxon>Pezizomycotina</taxon>
        <taxon>Sordariomycetes</taxon>
        <taxon>Hypocreomycetidae</taxon>
        <taxon>Hypocreales</taxon>
        <taxon>Nectriaceae</taxon>
        <taxon>Fusarium</taxon>
        <taxon>Fusarium oxysporum species complex</taxon>
    </lineage>
</organism>